<keyword evidence="2 4" id="KW-0732">Signal</keyword>
<sequence length="763" mass="82757">MKKKYRCHGFPGGQFMKAIVALSFFGFNQAKAQYTAIPDQNFEAALITLGLDSGAIDHQVLTANISNVLYLNVLDKNIDDLTGIEDFVSLVSLECSENNLEELNISTLTNLWYLDCSQNYIEELNLSALTSLRSLNCWLNNFMALDLTGLTDLQYLNCGQTSISELDISDATDLKHLDITGTQITEIDLSNVNLEFLNISTNYITSIDVSAQTDLEEFYLASTLVTALDLSNNTDLRVLNYYHSPIPDVDFSEVPNLETLECSYSGPFTSFDLSPLTKLTSLGCGGNFLSILDISHNPLIHFLHCFDNPLTNIDLSHLTVDLGELDCTSTSISTLDLHGQNSLALLYASYNPNLTCIAIDDPIAAASNPNFHKDPMASYWDNTCLITKIQTADCGTTVSSITDTYITADAITGATSYRFEIIGGATNTTIDRTGNNFKFSQVPGGIIRYNTTYAIRVKALVGGVWQPYGVACNVSTPSTPPLTKVIPADCNITTADLRYTVHCNIINYVDGYKFLVACSAGTLEIETTAPSFKLNLVGTTLLAYGTIYTISVATKAGGTYGSYGDTCTVTTATYSLPAHVKDICNGTMATIGSKVFSTTPDLVEGYQFHVCIGSTCEDIYTANAYFYLSSLTTLPVSYSTTYTISVATKVLGNYGSLGSSCTVSTPAAPRMAAPNTSDPGKGLIIIKGYPNPFTNTFALHYDVPTAAHVEISVFDMNGRKLDSFSVKNTEIDQLALGSKYASGVYNVVINEGEERKSLIMIKK</sequence>
<dbReference type="PROSITE" id="PS51450">
    <property type="entry name" value="LRR"/>
    <property type="match status" value="1"/>
</dbReference>
<dbReference type="EMBL" id="CP029187">
    <property type="protein sequence ID" value="AWI27003.1"/>
    <property type="molecule type" value="Genomic_DNA"/>
</dbReference>
<dbReference type="Pfam" id="PF18962">
    <property type="entry name" value="Por_Secre_tail"/>
    <property type="match status" value="1"/>
</dbReference>
<dbReference type="InterPro" id="IPR032675">
    <property type="entry name" value="LRR_dom_sf"/>
</dbReference>
<evidence type="ECO:0000313" key="6">
    <source>
        <dbReference type="EMBL" id="AWI27003.1"/>
    </source>
</evidence>
<dbReference type="InterPro" id="IPR001611">
    <property type="entry name" value="Leu-rich_rpt"/>
</dbReference>
<evidence type="ECO:0000256" key="2">
    <source>
        <dbReference type="ARBA" id="ARBA00022729"/>
    </source>
</evidence>
<dbReference type="PANTHER" id="PTHR47566">
    <property type="match status" value="1"/>
</dbReference>
<dbReference type="NCBIfam" id="TIGR04183">
    <property type="entry name" value="Por_Secre_tail"/>
    <property type="match status" value="1"/>
</dbReference>
<dbReference type="KEGG" id="fpal:HYN49_14415"/>
<feature type="signal peptide" evidence="4">
    <location>
        <begin position="1"/>
        <end position="32"/>
    </location>
</feature>
<keyword evidence="1" id="KW-0433">Leucine-rich repeat</keyword>
<dbReference type="RefSeq" id="WP_108904774.1">
    <property type="nucleotide sequence ID" value="NZ_CP029187.1"/>
</dbReference>
<proteinExistence type="predicted"/>
<keyword evidence="3" id="KW-0677">Repeat</keyword>
<dbReference type="SUPFAM" id="SSF52058">
    <property type="entry name" value="L domain-like"/>
    <property type="match status" value="1"/>
</dbReference>
<evidence type="ECO:0000256" key="3">
    <source>
        <dbReference type="ARBA" id="ARBA00022737"/>
    </source>
</evidence>
<name>A0A2S1SKR8_9FLAO</name>
<organism evidence="6 7">
    <name type="scientific">Flavobacterium pallidum</name>
    <dbReference type="NCBI Taxonomy" id="2172098"/>
    <lineage>
        <taxon>Bacteria</taxon>
        <taxon>Pseudomonadati</taxon>
        <taxon>Bacteroidota</taxon>
        <taxon>Flavobacteriia</taxon>
        <taxon>Flavobacteriales</taxon>
        <taxon>Flavobacteriaceae</taxon>
        <taxon>Flavobacterium</taxon>
    </lineage>
</organism>
<dbReference type="AlphaFoldDB" id="A0A2S1SKR8"/>
<dbReference type="InterPro" id="IPR026444">
    <property type="entry name" value="Secre_tail"/>
</dbReference>
<feature type="chain" id="PRO_5015527646" description="Secretion system C-terminal sorting domain-containing protein" evidence="4">
    <location>
        <begin position="33"/>
        <end position="763"/>
    </location>
</feature>
<dbReference type="InterPro" id="IPR052574">
    <property type="entry name" value="CDIRP"/>
</dbReference>
<evidence type="ECO:0000259" key="5">
    <source>
        <dbReference type="Pfam" id="PF18962"/>
    </source>
</evidence>
<dbReference type="PANTHER" id="PTHR47566:SF1">
    <property type="entry name" value="PROTEIN NUD1"/>
    <property type="match status" value="1"/>
</dbReference>
<evidence type="ECO:0000256" key="4">
    <source>
        <dbReference type="SAM" id="SignalP"/>
    </source>
</evidence>
<dbReference type="GO" id="GO:0035591">
    <property type="term" value="F:signaling adaptor activity"/>
    <property type="evidence" value="ECO:0007669"/>
    <property type="project" value="TreeGrafter"/>
</dbReference>
<dbReference type="OrthoDB" id="3179827at2"/>
<accession>A0A2S1SKR8</accession>
<dbReference type="Proteomes" id="UP000244937">
    <property type="component" value="Chromosome"/>
</dbReference>
<evidence type="ECO:0000313" key="7">
    <source>
        <dbReference type="Proteomes" id="UP000244937"/>
    </source>
</evidence>
<keyword evidence="7" id="KW-1185">Reference proteome</keyword>
<dbReference type="Gene3D" id="3.80.10.10">
    <property type="entry name" value="Ribonuclease Inhibitor"/>
    <property type="match status" value="1"/>
</dbReference>
<evidence type="ECO:0000256" key="1">
    <source>
        <dbReference type="ARBA" id="ARBA00022614"/>
    </source>
</evidence>
<feature type="domain" description="Secretion system C-terminal sorting" evidence="5">
    <location>
        <begin position="689"/>
        <end position="756"/>
    </location>
</feature>
<protein>
    <recommendedName>
        <fullName evidence="5">Secretion system C-terminal sorting domain-containing protein</fullName>
    </recommendedName>
</protein>
<gene>
    <name evidence="6" type="ORF">HYN49_14415</name>
</gene>
<reference evidence="6 7" key="1">
    <citation type="submission" date="2018-05" db="EMBL/GenBank/DDBJ databases">
        <title>Genome sequencing of Flavobacterium sp. HYN0049.</title>
        <authorList>
            <person name="Yi H."/>
            <person name="Baek C."/>
        </authorList>
    </citation>
    <scope>NUCLEOTIDE SEQUENCE [LARGE SCALE GENOMIC DNA]</scope>
    <source>
        <strain evidence="6 7">HYN0049</strain>
    </source>
</reference>